<dbReference type="InterPro" id="IPR008792">
    <property type="entry name" value="PQQD"/>
</dbReference>
<dbReference type="Gene3D" id="3.40.50.300">
    <property type="entry name" value="P-loop containing nucleotide triphosphate hydrolases"/>
    <property type="match status" value="1"/>
</dbReference>
<dbReference type="RefSeq" id="WP_172842659.1">
    <property type="nucleotide sequence ID" value="NZ_LT670817.1"/>
</dbReference>
<dbReference type="Pfam" id="PF05402">
    <property type="entry name" value="PqqD"/>
    <property type="match status" value="1"/>
</dbReference>
<reference evidence="1 2" key="1">
    <citation type="submission" date="2016-11" db="EMBL/GenBank/DDBJ databases">
        <authorList>
            <person name="Jaros S."/>
            <person name="Januszkiewicz K."/>
            <person name="Wedrychowicz H."/>
        </authorList>
    </citation>
    <scope>NUCLEOTIDE SEQUENCE [LARGE SCALE GENOMIC DNA]</scope>
    <source>
        <strain evidence="1 2">GAS138</strain>
    </source>
</reference>
<evidence type="ECO:0000313" key="2">
    <source>
        <dbReference type="Proteomes" id="UP000189796"/>
    </source>
</evidence>
<dbReference type="AlphaFoldDB" id="A0A1M5U9W7"/>
<dbReference type="Proteomes" id="UP000189796">
    <property type="component" value="Chromosome I"/>
</dbReference>
<gene>
    <name evidence="1" type="ORF">SAMN05443248_5337</name>
</gene>
<proteinExistence type="predicted"/>
<organism evidence="1 2">
    <name type="scientific">Bradyrhizobium erythrophlei</name>
    <dbReference type="NCBI Taxonomy" id="1437360"/>
    <lineage>
        <taxon>Bacteria</taxon>
        <taxon>Pseudomonadati</taxon>
        <taxon>Pseudomonadota</taxon>
        <taxon>Alphaproteobacteria</taxon>
        <taxon>Hyphomicrobiales</taxon>
        <taxon>Nitrobacteraceae</taxon>
        <taxon>Bradyrhizobium</taxon>
    </lineage>
</organism>
<accession>A0A1M5U9W7</accession>
<dbReference type="EMBL" id="LT670817">
    <property type="protein sequence ID" value="SHH59483.1"/>
    <property type="molecule type" value="Genomic_DNA"/>
</dbReference>
<protein>
    <submittedName>
        <fullName evidence="1">Coenzyme PQQ synthesis protein D (PqqD)</fullName>
    </submittedName>
</protein>
<name>A0A1M5U9W7_9BRAD</name>
<dbReference type="InterPro" id="IPR027417">
    <property type="entry name" value="P-loop_NTPase"/>
</dbReference>
<evidence type="ECO:0000313" key="1">
    <source>
        <dbReference type="EMBL" id="SHH59483.1"/>
    </source>
</evidence>
<dbReference type="SUPFAM" id="SSF53795">
    <property type="entry name" value="PEP carboxykinase-like"/>
    <property type="match status" value="1"/>
</dbReference>
<dbReference type="Gene3D" id="1.10.10.1150">
    <property type="entry name" value="Coenzyme PQQ synthesis protein D (PqqD)"/>
    <property type="match status" value="1"/>
</dbReference>
<dbReference type="InterPro" id="IPR041881">
    <property type="entry name" value="PqqD_sf"/>
</dbReference>
<sequence length="386" mass="42264">MNDDIRPSVWVRKFPIDGGLLLLDVSSNCLFAYNDTARFAWELIEAGRPVEDLEAEFERTWGIPRSRARADLRSILGQWRAQGLIAGAESGPAAAEIESSVTVDGYRAAPARWAAEWICTIGGIAMGFAVETDLPSVRLFLSHLETPDAWPQTRIEIRGSVSTEAVLIRDGLERMRTSDPGLLVGGLWHSVLECIHPNVHWRALIHGAALARNGIGLALAGPSGSGKTTLAAGLVSRGFDYLSDDAVPVSEPDGEIVPWPLPLSIKPGSMEILKSRFPELGNAPAYSTKGTEARLLVPAAKVWDATTVKLRTLIFPRFIEDAAPNQRRLSQFEAIQNLLTDRVWLGYPITEARVKSFLDWLDDTPAYAIFYGTLDDAVQLVERAIA</sequence>